<dbReference type="Proteomes" id="UP000494255">
    <property type="component" value="Unassembled WGS sequence"/>
</dbReference>
<name>A0A6J5CUY5_9BURK</name>
<dbReference type="EMBL" id="CADIKC010000018">
    <property type="protein sequence ID" value="CAB3744271.1"/>
    <property type="molecule type" value="Genomic_DNA"/>
</dbReference>
<protein>
    <submittedName>
        <fullName evidence="1">Uncharacterized protein</fullName>
    </submittedName>
</protein>
<organism evidence="1 2">
    <name type="scientific">Paraburkholderia sediminicola</name>
    <dbReference type="NCBI Taxonomy" id="458836"/>
    <lineage>
        <taxon>Bacteria</taxon>
        <taxon>Pseudomonadati</taxon>
        <taxon>Pseudomonadota</taxon>
        <taxon>Betaproteobacteria</taxon>
        <taxon>Burkholderiales</taxon>
        <taxon>Burkholderiaceae</taxon>
        <taxon>Paraburkholderia</taxon>
    </lineage>
</organism>
<proteinExistence type="predicted"/>
<dbReference type="AlphaFoldDB" id="A0A6J5CUY5"/>
<sequence>MPKYFFGVVDKGRFGVSQLFENNCTRGIDEVPTDLHNLVSLLLMQRRRTKRCRVVEVGAGSVVNA</sequence>
<evidence type="ECO:0000313" key="2">
    <source>
        <dbReference type="Proteomes" id="UP000494255"/>
    </source>
</evidence>
<keyword evidence="2" id="KW-1185">Reference proteome</keyword>
<gene>
    <name evidence="1" type="ORF">LMG24238_07227</name>
</gene>
<evidence type="ECO:0000313" key="1">
    <source>
        <dbReference type="EMBL" id="CAB3744271.1"/>
    </source>
</evidence>
<accession>A0A6J5CUY5</accession>
<reference evidence="1 2" key="1">
    <citation type="submission" date="2020-04" db="EMBL/GenBank/DDBJ databases">
        <authorList>
            <person name="De Canck E."/>
        </authorList>
    </citation>
    <scope>NUCLEOTIDE SEQUENCE [LARGE SCALE GENOMIC DNA]</scope>
    <source>
        <strain evidence="1 2">LMG 24238</strain>
    </source>
</reference>